<evidence type="ECO:0000313" key="16">
    <source>
        <dbReference type="EMBL" id="KAF6216509.1"/>
    </source>
</evidence>
<comment type="subcellular location">
    <subcellularLocation>
        <location evidence="1">Membrane</location>
        <topology evidence="1">Multi-pass membrane protein</topology>
    </subcellularLocation>
</comment>
<organism evidence="16 17">
    <name type="scientific">Apolygus lucorum</name>
    <name type="common">Small green plant bug</name>
    <name type="synonym">Lygocoris lucorum</name>
    <dbReference type="NCBI Taxonomy" id="248454"/>
    <lineage>
        <taxon>Eukaryota</taxon>
        <taxon>Metazoa</taxon>
        <taxon>Ecdysozoa</taxon>
        <taxon>Arthropoda</taxon>
        <taxon>Hexapoda</taxon>
        <taxon>Insecta</taxon>
        <taxon>Pterygota</taxon>
        <taxon>Neoptera</taxon>
        <taxon>Paraneoptera</taxon>
        <taxon>Hemiptera</taxon>
        <taxon>Heteroptera</taxon>
        <taxon>Panheteroptera</taxon>
        <taxon>Cimicomorpha</taxon>
        <taxon>Miridae</taxon>
        <taxon>Mirini</taxon>
        <taxon>Apolygus</taxon>
    </lineage>
</organism>
<keyword evidence="4 15" id="KW-1133">Transmembrane helix</keyword>
<feature type="transmembrane region" description="Helical" evidence="15">
    <location>
        <begin position="297"/>
        <end position="318"/>
    </location>
</feature>
<comment type="catalytic activity">
    <reaction evidence="9">
        <text>6-(alpha-D-glucosaminyl)-(1-octadecanoyl,2-(9Z)-octadecenoyl-sn-glycero-3-phospho)-1D-myo-inositol(in) = 6-(alpha-D-glucosaminyl)-(1-octadecanoyl,2-(9Z)-octadecenoyl-sn-glycero-3-phospho)-1D-myo-inositol(out)</text>
        <dbReference type="Rhea" id="RHEA:71495"/>
        <dbReference type="ChEBI" id="CHEBI:190691"/>
    </reaction>
</comment>
<evidence type="ECO:0000256" key="1">
    <source>
        <dbReference type="ARBA" id="ARBA00004141"/>
    </source>
</evidence>
<dbReference type="GO" id="GO:0012505">
    <property type="term" value="C:endomembrane system"/>
    <property type="evidence" value="ECO:0007669"/>
    <property type="project" value="TreeGrafter"/>
</dbReference>
<evidence type="ECO:0000256" key="12">
    <source>
        <dbReference type="ARBA" id="ARBA00043155"/>
    </source>
</evidence>
<keyword evidence="3 15" id="KW-0812">Transmembrane</keyword>
<sequence length="542" mass="62824">MEEENDVHRLGVVQNPVERYSTITMAFSLATILSVLFFVYVSHSLYGIWRLFVIPVCEPGQACLNYYLRQNPNLQLLVYTSVEKQPNYERNMNYLGRIRDFNYTSDLEKVLKIGLPLQTQNNGTLFIHVYLLPRSETETRLSHLQSVVLSGFTYPLTHYQIPTVSTFDLLRGEKKHDNLHRPVTHVKKIIGFKMLTGIDELPQHALPAELDGFARVRGGKTLLPIMHYDTLSDQLNNLVPCENKTSIEITLKYSAVGLGKFRFMILSEMAFSSIEVYGFTEKDLDQLKSLFSDGNKIYLLCVTIVVASLHMVFDILALKNDVNFWRTRTTLAGLSRKTVMWRAFSQTVIFLFLQEESSSLLITVPAFFSLLIELWKVLKVFRFDLKKMSQSGKSLSEAEKRTESIDNEGMKYLLYILFPLCIGGAVYSLLYDHHKSWYSWTINSLVNGVYAFGFLFMLPQLFINYKMKSVAQLPWRSFMYKAFNTFVDDLFAFIIEMPTAHRIACFRDDLVFLVYLYQRWLYPVDKNRIDDATQRRIIEGVT</sequence>
<comment type="caution">
    <text evidence="16">The sequence shown here is derived from an EMBL/GenBank/DDBJ whole genome shotgun (WGS) entry which is preliminary data.</text>
</comment>
<dbReference type="OrthoDB" id="378564at2759"/>
<dbReference type="EMBL" id="WIXP02000001">
    <property type="protein sequence ID" value="KAF6216509.1"/>
    <property type="molecule type" value="Genomic_DNA"/>
</dbReference>
<dbReference type="Proteomes" id="UP000466442">
    <property type="component" value="Linkage Group LG1"/>
</dbReference>
<evidence type="ECO:0000256" key="2">
    <source>
        <dbReference type="ARBA" id="ARBA00009310"/>
    </source>
</evidence>
<comment type="similarity">
    <text evidence="2">Belongs to the CLPTM1 family.</text>
</comment>
<dbReference type="GO" id="GO:0016020">
    <property type="term" value="C:membrane"/>
    <property type="evidence" value="ECO:0007669"/>
    <property type="project" value="UniProtKB-SubCell"/>
</dbReference>
<keyword evidence="17" id="KW-1185">Reference proteome</keyword>
<dbReference type="Pfam" id="PF05602">
    <property type="entry name" value="CLPTM1"/>
    <property type="match status" value="1"/>
</dbReference>
<protein>
    <recommendedName>
        <fullName evidence="10">Lipid scramblase CLPTM1L</fullName>
    </recommendedName>
    <alternativeName>
        <fullName evidence="12">Cisplatin resistance-related protein 9</fullName>
    </alternativeName>
    <alternativeName>
        <fullName evidence="11">Cleft lip and palate transmembrane protein 1-like protein</fullName>
    </alternativeName>
</protein>
<evidence type="ECO:0000256" key="13">
    <source>
        <dbReference type="ARBA" id="ARBA00045827"/>
    </source>
</evidence>
<comment type="catalytic activity">
    <reaction evidence="14">
        <text>a 6-(alpha-D-glucosaminyl)-1-(1,2-diacyl-sn-glycero-3-phospho)-1D-myo-inositol(in) = a 6-(alpha-D-glucosaminyl)-1-(1,2-diacyl-sn-glycero-3-phospho)-1D-myo-inositol(out)</text>
        <dbReference type="Rhea" id="RHEA:71491"/>
        <dbReference type="ChEBI" id="CHEBI:57997"/>
    </reaction>
</comment>
<feature type="transmembrane region" description="Helical" evidence="15">
    <location>
        <begin position="412"/>
        <end position="431"/>
    </location>
</feature>
<gene>
    <name evidence="16" type="ORF">GE061_000851</name>
</gene>
<reference evidence="16" key="1">
    <citation type="journal article" date="2021" name="Mol. Ecol. Resour.">
        <title>Apolygus lucorum genome provides insights into omnivorousness and mesophyll feeding.</title>
        <authorList>
            <person name="Liu Y."/>
            <person name="Liu H."/>
            <person name="Wang H."/>
            <person name="Huang T."/>
            <person name="Liu B."/>
            <person name="Yang B."/>
            <person name="Yin L."/>
            <person name="Li B."/>
            <person name="Zhang Y."/>
            <person name="Zhang S."/>
            <person name="Jiang F."/>
            <person name="Zhang X."/>
            <person name="Ren Y."/>
            <person name="Wang B."/>
            <person name="Wang S."/>
            <person name="Lu Y."/>
            <person name="Wu K."/>
            <person name="Fan W."/>
            <person name="Wang G."/>
        </authorList>
    </citation>
    <scope>NUCLEOTIDE SEQUENCE</scope>
    <source>
        <strain evidence="16">12Hb</strain>
    </source>
</reference>
<evidence type="ECO:0000256" key="15">
    <source>
        <dbReference type="SAM" id="Phobius"/>
    </source>
</evidence>
<comment type="function">
    <text evidence="13">Scramblase that mediates the translocation of glucosaminylphosphatidylinositol (alpha-D-GlcN-(1-6)-(1,2-diacyl-sn-glycero-3-phospho)-1D-myo-inositol, GlcN-PI) across the endoplasmic reticulum (ER) membrane, from the cytosolic leaflet to the luminal leaflet of the ER membrane, where it participates in the biosynthesis of glycosylphosphatidylinositol (GPI). GPI is a lipid glycoconjugate involved in post-translational modification of proteins. Can also translocate 1,2-diacyl-sn-glycero-3-phospho-(1D-myo-inositol) (phosphatidylinositol or PI), as well as several other phospholipids (1,2-diacyl-sn-glycero-3-phosphocholine, 1,2-diacyl-sn-glycero-3-phosphoethanolamine), and N-acetylglucosaminylphosphatidylinositol (GlcNAc-PI) in vitro.</text>
</comment>
<evidence type="ECO:0000256" key="11">
    <source>
        <dbReference type="ARBA" id="ARBA00042320"/>
    </source>
</evidence>
<comment type="catalytic activity">
    <reaction evidence="8">
        <text>a 1,2-diacyl-sn-glycero-3-phospho-(1D-myo-inositol)(in) = a 1,2-diacyl-sn-glycero-3-phospho-(1D-myo-inositol)(out)</text>
        <dbReference type="Rhea" id="RHEA:38691"/>
        <dbReference type="ChEBI" id="CHEBI:57880"/>
    </reaction>
</comment>
<evidence type="ECO:0000256" key="10">
    <source>
        <dbReference type="ARBA" id="ARBA00040905"/>
    </source>
</evidence>
<evidence type="ECO:0000256" key="14">
    <source>
        <dbReference type="ARBA" id="ARBA00093208"/>
    </source>
</evidence>
<comment type="catalytic activity">
    <reaction evidence="7">
        <text>a 1,2-diacyl-sn-glycero-3-phosphocholine(in) = a 1,2-diacyl-sn-glycero-3-phosphocholine(out)</text>
        <dbReference type="Rhea" id="RHEA:38571"/>
        <dbReference type="ChEBI" id="CHEBI:57643"/>
    </reaction>
</comment>
<evidence type="ECO:0000256" key="6">
    <source>
        <dbReference type="ARBA" id="ARBA00024615"/>
    </source>
</evidence>
<evidence type="ECO:0000256" key="4">
    <source>
        <dbReference type="ARBA" id="ARBA00022989"/>
    </source>
</evidence>
<dbReference type="PANTHER" id="PTHR21347:SF0">
    <property type="entry name" value="LIPID SCRAMBLASE CLPTM1L"/>
    <property type="match status" value="1"/>
</dbReference>
<feature type="transmembrane region" description="Helical" evidence="15">
    <location>
        <begin position="437"/>
        <end position="458"/>
    </location>
</feature>
<accession>A0A8S9Y704</accession>
<proteinExistence type="inferred from homology"/>
<evidence type="ECO:0000256" key="3">
    <source>
        <dbReference type="ARBA" id="ARBA00022692"/>
    </source>
</evidence>
<comment type="catalytic activity">
    <reaction evidence="6">
        <text>a 1,2-diacyl-sn-glycero-3-phosphoethanolamine(in) = a 1,2-diacyl-sn-glycero-3-phosphoethanolamine(out)</text>
        <dbReference type="Rhea" id="RHEA:38895"/>
        <dbReference type="ChEBI" id="CHEBI:64612"/>
    </reaction>
</comment>
<feature type="transmembrane region" description="Helical" evidence="15">
    <location>
        <begin position="360"/>
        <end position="378"/>
    </location>
</feature>
<dbReference type="InterPro" id="IPR008429">
    <property type="entry name" value="CLPTM1"/>
</dbReference>
<name>A0A8S9Y704_APOLU</name>
<keyword evidence="5 15" id="KW-0472">Membrane</keyword>
<evidence type="ECO:0000256" key="9">
    <source>
        <dbReference type="ARBA" id="ARBA00036810"/>
    </source>
</evidence>
<evidence type="ECO:0000313" key="17">
    <source>
        <dbReference type="Proteomes" id="UP000466442"/>
    </source>
</evidence>
<evidence type="ECO:0000256" key="7">
    <source>
        <dbReference type="ARBA" id="ARBA00024631"/>
    </source>
</evidence>
<evidence type="ECO:0000256" key="5">
    <source>
        <dbReference type="ARBA" id="ARBA00023136"/>
    </source>
</evidence>
<dbReference type="PANTHER" id="PTHR21347">
    <property type="entry name" value="CLEFT LIP AND PALATE ASSOCIATED TRANSMEMBRANE PROTEIN-RELATED"/>
    <property type="match status" value="1"/>
</dbReference>
<dbReference type="AlphaFoldDB" id="A0A8S9Y704"/>
<feature type="transmembrane region" description="Helical" evidence="15">
    <location>
        <begin position="20"/>
        <end position="41"/>
    </location>
</feature>
<evidence type="ECO:0000256" key="8">
    <source>
        <dbReference type="ARBA" id="ARBA00035895"/>
    </source>
</evidence>